<keyword evidence="2" id="KW-1185">Reference proteome</keyword>
<evidence type="ECO:0000313" key="1">
    <source>
        <dbReference type="EMBL" id="KDR44606.1"/>
    </source>
</evidence>
<protein>
    <recommendedName>
        <fullName evidence="3">RNA-binding protein</fullName>
    </recommendedName>
</protein>
<dbReference type="Proteomes" id="UP000027466">
    <property type="component" value="Unassembled WGS sequence"/>
</dbReference>
<evidence type="ECO:0008006" key="3">
    <source>
        <dbReference type="Google" id="ProtNLM"/>
    </source>
</evidence>
<evidence type="ECO:0000313" key="2">
    <source>
        <dbReference type="Proteomes" id="UP000027466"/>
    </source>
</evidence>
<dbReference type="RefSeq" id="WP_035940944.1">
    <property type="nucleotide sequence ID" value="NZ_CADFFX010000003.1"/>
</dbReference>
<sequence length="84" mass="9540">MARLYLGNLEPGTSDDEVREFLQKYGFPAFDSIEHEPGVGTRPGVVLTFDGVDPMVLGSLQQRIHNMYWKNRKLNALILKDDFA</sequence>
<dbReference type="SUPFAM" id="SSF54928">
    <property type="entry name" value="RNA-binding domain, RBD"/>
    <property type="match status" value="1"/>
</dbReference>
<dbReference type="AlphaFoldDB" id="A0A069Q4B9"/>
<organism evidence="1 2">
    <name type="scientific">Caballeronia glathei</name>
    <dbReference type="NCBI Taxonomy" id="60547"/>
    <lineage>
        <taxon>Bacteria</taxon>
        <taxon>Pseudomonadati</taxon>
        <taxon>Pseudomonadota</taxon>
        <taxon>Betaproteobacteria</taxon>
        <taxon>Burkholderiales</taxon>
        <taxon>Burkholderiaceae</taxon>
        <taxon>Caballeronia</taxon>
    </lineage>
</organism>
<dbReference type="EMBL" id="JFHC01000001">
    <property type="protein sequence ID" value="KDR44606.1"/>
    <property type="molecule type" value="Genomic_DNA"/>
</dbReference>
<accession>A0A069Q4B9</accession>
<reference evidence="1 2" key="1">
    <citation type="submission" date="2014-03" db="EMBL/GenBank/DDBJ databases">
        <title>Draft Genome Sequences of Four Burkholderia Strains.</title>
        <authorList>
            <person name="Liu X.Y."/>
            <person name="Li C.X."/>
            <person name="Xu J.H."/>
        </authorList>
    </citation>
    <scope>NUCLEOTIDE SEQUENCE [LARGE SCALE GENOMIC DNA]</scope>
    <source>
        <strain evidence="1 2">DSM 50014</strain>
    </source>
</reference>
<gene>
    <name evidence="1" type="ORF">BG61_00075</name>
</gene>
<dbReference type="InterPro" id="IPR035979">
    <property type="entry name" value="RBD_domain_sf"/>
</dbReference>
<comment type="caution">
    <text evidence="1">The sequence shown here is derived from an EMBL/GenBank/DDBJ whole genome shotgun (WGS) entry which is preliminary data.</text>
</comment>
<proteinExistence type="predicted"/>
<dbReference type="GO" id="GO:0003676">
    <property type="term" value="F:nucleic acid binding"/>
    <property type="evidence" value="ECO:0007669"/>
    <property type="project" value="InterPro"/>
</dbReference>
<name>A0A069Q4B9_9BURK</name>